<dbReference type="Gene3D" id="3.40.50.300">
    <property type="entry name" value="P-loop containing nucleotide triphosphate hydrolases"/>
    <property type="match status" value="1"/>
</dbReference>
<evidence type="ECO:0000256" key="4">
    <source>
        <dbReference type="ARBA" id="ARBA00022741"/>
    </source>
</evidence>
<dbReference type="NCBIfam" id="TIGR02538">
    <property type="entry name" value="type_IV_pilB"/>
    <property type="match status" value="1"/>
</dbReference>
<proteinExistence type="inferred from homology"/>
<reference evidence="7 8" key="1">
    <citation type="submission" date="2024-04" db="EMBL/GenBank/DDBJ databases">
        <authorList>
            <person name="Abashina T."/>
            <person name="Shaikin A."/>
        </authorList>
    </citation>
    <scope>NUCLEOTIDE SEQUENCE [LARGE SCALE GENOMIC DNA]</scope>
    <source>
        <strain evidence="7 8">AAFK</strain>
    </source>
</reference>
<dbReference type="Gene3D" id="3.30.300.160">
    <property type="entry name" value="Type II secretion system, protein E, N-terminal domain"/>
    <property type="match status" value="1"/>
</dbReference>
<dbReference type="RefSeq" id="WP_341369949.1">
    <property type="nucleotide sequence ID" value="NZ_JBBPCO010000003.1"/>
</dbReference>
<evidence type="ECO:0000256" key="1">
    <source>
        <dbReference type="ARBA" id="ARBA00004496"/>
    </source>
</evidence>
<dbReference type="Pfam" id="PF05157">
    <property type="entry name" value="MshEN"/>
    <property type="match status" value="1"/>
</dbReference>
<dbReference type="EMBL" id="JBBPCO010000003">
    <property type="protein sequence ID" value="MEK8088882.1"/>
    <property type="molecule type" value="Genomic_DNA"/>
</dbReference>
<evidence type="ECO:0000313" key="8">
    <source>
        <dbReference type="Proteomes" id="UP001446205"/>
    </source>
</evidence>
<feature type="domain" description="Bacterial type II secretion system protein E" evidence="6">
    <location>
        <begin position="390"/>
        <end position="404"/>
    </location>
</feature>
<dbReference type="InterPro" id="IPR013374">
    <property type="entry name" value="ATPase_typ4_pilus-assembl_PilB"/>
</dbReference>
<dbReference type="PANTHER" id="PTHR30258">
    <property type="entry name" value="TYPE II SECRETION SYSTEM PROTEIN GSPE-RELATED"/>
    <property type="match status" value="1"/>
</dbReference>
<dbReference type="PANTHER" id="PTHR30258:SF1">
    <property type="entry name" value="PROTEIN TRANSPORT PROTEIN HOFB HOMOLOG"/>
    <property type="match status" value="1"/>
</dbReference>
<accession>A0ABU9D5R7</accession>
<dbReference type="Gene3D" id="3.30.450.90">
    <property type="match status" value="1"/>
</dbReference>
<name>A0ABU9D5R7_9PROT</name>
<evidence type="ECO:0000256" key="3">
    <source>
        <dbReference type="ARBA" id="ARBA00022490"/>
    </source>
</evidence>
<sequence length="572" mass="62936">MASVNPQTPVNSLGQALIHQGLCSEEVIAAALTDARQQSTTLVAMLVKKGLVAPSNLMQALSARYGLPMLDLDAVNIDSDPGKLLDSKLIQRYRAIPLSRYGKQLFLAVSDPTDFSSFDDIKFNTGLQVTPVLVEEDKLARAVETLFNRMGGNIAELIGDSSFNANLENPEETEVELEKLSASTEDAPVVRFVQHLLLDSIQRGASDIHLEPYEKSFRVRYRIDGMLQEIIQPPTGLRDGITSRLKILARLDISERRVPQDGRLRVRLNRERAIDFRISFLPTLYGEKIVLRLLDPASAKVGIDKLGFFPEQEAAFLEAIHRPYGMVLVTGPTGSGKTVTLYTALNILNTASVNISTAEDPVEINLHGVNQVNVNDKIGMGFSTALRAFLRQDPDIIMVGEIRDIDTAEIAVKAAQTGHLVLSTLHTNDAPQTLTRLENMGVPLFNIASAVHMVLAQRLARRLCEHCKKPTSVPEPAMLQAGFRREELKGWRPLTATGCEKCSNTGYKGRVGLYQVMPVSEAMRNLILEGKTATDLAHQAAAENINTLRQSGLRRVMDGTTSLEEITRVTNL</sequence>
<dbReference type="SUPFAM" id="SSF52540">
    <property type="entry name" value="P-loop containing nucleoside triphosphate hydrolases"/>
    <property type="match status" value="1"/>
</dbReference>
<dbReference type="InterPro" id="IPR007831">
    <property type="entry name" value="T2SS_GspE_N"/>
</dbReference>
<comment type="subcellular location">
    <subcellularLocation>
        <location evidence="1">Cytoplasm</location>
    </subcellularLocation>
</comment>
<evidence type="ECO:0000256" key="2">
    <source>
        <dbReference type="ARBA" id="ARBA00006611"/>
    </source>
</evidence>
<organism evidence="7 8">
    <name type="scientific">Thermithiobacillus plumbiphilus</name>
    <dbReference type="NCBI Taxonomy" id="1729899"/>
    <lineage>
        <taxon>Bacteria</taxon>
        <taxon>Pseudomonadati</taxon>
        <taxon>Pseudomonadota</taxon>
        <taxon>Acidithiobacillia</taxon>
        <taxon>Acidithiobacillales</taxon>
        <taxon>Thermithiobacillaceae</taxon>
        <taxon>Thermithiobacillus</taxon>
    </lineage>
</organism>
<keyword evidence="4" id="KW-0547">Nucleotide-binding</keyword>
<dbReference type="InterPro" id="IPR001482">
    <property type="entry name" value="T2SS/T4SS_dom"/>
</dbReference>
<keyword evidence="5" id="KW-0067">ATP-binding</keyword>
<comment type="caution">
    <text evidence="7">The sequence shown here is derived from an EMBL/GenBank/DDBJ whole genome shotgun (WGS) entry which is preliminary data.</text>
</comment>
<protein>
    <submittedName>
        <fullName evidence="7">Type IV-A pilus assembly ATPase PilB</fullName>
    </submittedName>
</protein>
<dbReference type="InterPro" id="IPR027417">
    <property type="entry name" value="P-loop_NTPase"/>
</dbReference>
<evidence type="ECO:0000256" key="5">
    <source>
        <dbReference type="ARBA" id="ARBA00022840"/>
    </source>
</evidence>
<keyword evidence="3" id="KW-0963">Cytoplasm</keyword>
<keyword evidence="8" id="KW-1185">Reference proteome</keyword>
<gene>
    <name evidence="7" type="primary">pilB</name>
    <name evidence="7" type="ORF">WOB96_03805</name>
</gene>
<evidence type="ECO:0000313" key="7">
    <source>
        <dbReference type="EMBL" id="MEK8088882.1"/>
    </source>
</evidence>
<dbReference type="InterPro" id="IPR037257">
    <property type="entry name" value="T2SS_E_N_sf"/>
</dbReference>
<dbReference type="CDD" id="cd01129">
    <property type="entry name" value="PulE-GspE-like"/>
    <property type="match status" value="1"/>
</dbReference>
<evidence type="ECO:0000259" key="6">
    <source>
        <dbReference type="PROSITE" id="PS00662"/>
    </source>
</evidence>
<comment type="similarity">
    <text evidence="2">Belongs to the GSP E family.</text>
</comment>
<dbReference type="PROSITE" id="PS00662">
    <property type="entry name" value="T2SP_E"/>
    <property type="match status" value="1"/>
</dbReference>
<dbReference type="Proteomes" id="UP001446205">
    <property type="component" value="Unassembled WGS sequence"/>
</dbReference>
<dbReference type="Pfam" id="PF00437">
    <property type="entry name" value="T2SSE"/>
    <property type="match status" value="1"/>
</dbReference>
<dbReference type="SUPFAM" id="SSF160246">
    <property type="entry name" value="EspE N-terminal domain-like"/>
    <property type="match status" value="1"/>
</dbReference>